<evidence type="ECO:0000313" key="1">
    <source>
        <dbReference type="EMBL" id="CDW90222.1"/>
    </source>
</evidence>
<keyword evidence="2" id="KW-1185">Reference proteome</keyword>
<dbReference type="Proteomes" id="UP000039865">
    <property type="component" value="Unassembled WGS sequence"/>
</dbReference>
<protein>
    <submittedName>
        <fullName evidence="1">Uncharacterized protein</fullName>
    </submittedName>
</protein>
<sequence>MIICPTFYIQIRLQPKLTLIYFYTQKCTNSIPLFYQVAIFMIIEPKKNKMKAIIGRTPITNVLKQIIESASQKGKFSQRKQSIDTIFSDDDPRYIIA</sequence>
<organism evidence="1 2">
    <name type="scientific">Stylonychia lemnae</name>
    <name type="common">Ciliate</name>
    <dbReference type="NCBI Taxonomy" id="5949"/>
    <lineage>
        <taxon>Eukaryota</taxon>
        <taxon>Sar</taxon>
        <taxon>Alveolata</taxon>
        <taxon>Ciliophora</taxon>
        <taxon>Intramacronucleata</taxon>
        <taxon>Spirotrichea</taxon>
        <taxon>Stichotrichia</taxon>
        <taxon>Sporadotrichida</taxon>
        <taxon>Oxytrichidae</taxon>
        <taxon>Stylonychinae</taxon>
        <taxon>Stylonychia</taxon>
    </lineage>
</organism>
<reference evidence="1 2" key="1">
    <citation type="submission" date="2014-06" db="EMBL/GenBank/DDBJ databases">
        <authorList>
            <person name="Swart Estienne"/>
        </authorList>
    </citation>
    <scope>NUCLEOTIDE SEQUENCE [LARGE SCALE GENOMIC DNA]</scope>
    <source>
        <strain evidence="1 2">130c</strain>
    </source>
</reference>
<dbReference type="InParanoid" id="A0A078BAD4"/>
<proteinExistence type="predicted"/>
<evidence type="ECO:0000313" key="2">
    <source>
        <dbReference type="Proteomes" id="UP000039865"/>
    </source>
</evidence>
<dbReference type="AlphaFoldDB" id="A0A078BAD4"/>
<gene>
    <name evidence="1" type="primary">Contig3576.g3823</name>
    <name evidence="1" type="ORF">STYLEM_19363</name>
</gene>
<name>A0A078BAD4_STYLE</name>
<accession>A0A078BAD4</accession>
<dbReference type="EMBL" id="CCKQ01018270">
    <property type="protein sequence ID" value="CDW90222.1"/>
    <property type="molecule type" value="Genomic_DNA"/>
</dbReference>